<accession>A0A3P6UN63</accession>
<dbReference type="Proteomes" id="UP000271098">
    <property type="component" value="Unassembled WGS sequence"/>
</dbReference>
<evidence type="ECO:0000313" key="2">
    <source>
        <dbReference type="Proteomes" id="UP000271098"/>
    </source>
</evidence>
<keyword evidence="2" id="KW-1185">Reference proteome</keyword>
<sequence length="36" mass="4148">MMTVVRKRQCVALPNWHGTIRSVVFASACSTWQVQR</sequence>
<organism evidence="1 2">
    <name type="scientific">Gongylonema pulchrum</name>
    <dbReference type="NCBI Taxonomy" id="637853"/>
    <lineage>
        <taxon>Eukaryota</taxon>
        <taxon>Metazoa</taxon>
        <taxon>Ecdysozoa</taxon>
        <taxon>Nematoda</taxon>
        <taxon>Chromadorea</taxon>
        <taxon>Rhabditida</taxon>
        <taxon>Spirurina</taxon>
        <taxon>Spiruromorpha</taxon>
        <taxon>Spiruroidea</taxon>
        <taxon>Gongylonematidae</taxon>
        <taxon>Gongylonema</taxon>
    </lineage>
</organism>
<reference evidence="1 2" key="1">
    <citation type="submission" date="2018-11" db="EMBL/GenBank/DDBJ databases">
        <authorList>
            <consortium name="Pathogen Informatics"/>
        </authorList>
    </citation>
    <scope>NUCLEOTIDE SEQUENCE [LARGE SCALE GENOMIC DNA]</scope>
</reference>
<dbReference type="EMBL" id="UYRT01034981">
    <property type="protein sequence ID" value="VDK79594.1"/>
    <property type="molecule type" value="Genomic_DNA"/>
</dbReference>
<evidence type="ECO:0000313" key="1">
    <source>
        <dbReference type="EMBL" id="VDK79594.1"/>
    </source>
</evidence>
<proteinExistence type="predicted"/>
<protein>
    <submittedName>
        <fullName evidence="1">Uncharacterized protein</fullName>
    </submittedName>
</protein>
<dbReference type="AlphaFoldDB" id="A0A3P6UN63"/>
<gene>
    <name evidence="1" type="ORF">GPUH_LOCUS9934</name>
</gene>
<name>A0A3P6UN63_9BILA</name>